<dbReference type="EMBL" id="CP003191">
    <property type="protein sequence ID" value="AEW20063.1"/>
    <property type="molecule type" value="Genomic_DNA"/>
</dbReference>
<protein>
    <recommendedName>
        <fullName evidence="4">T9SS C-terminal target domain-containing protein</fullName>
    </recommendedName>
</protein>
<organism evidence="2 3">
    <name type="scientific">Tannerella forsythia (strain ATCC 43037 / JCM 10827 / CCUG 21028 A / KCTC 5666 / FDC 338)</name>
    <name type="common">Bacteroides forsythus</name>
    <dbReference type="NCBI Taxonomy" id="203275"/>
    <lineage>
        <taxon>Bacteria</taxon>
        <taxon>Pseudomonadati</taxon>
        <taxon>Bacteroidota</taxon>
        <taxon>Bacteroidia</taxon>
        <taxon>Bacteroidales</taxon>
        <taxon>Tannerellaceae</taxon>
        <taxon>Tannerella</taxon>
    </lineage>
</organism>
<dbReference type="HOGENOM" id="CLU_2072016_0_0_10"/>
<gene>
    <name evidence="2" type="ordered locus">BFO_1532</name>
</gene>
<keyword evidence="3" id="KW-1185">Reference proteome</keyword>
<dbReference type="AlphaFoldDB" id="G8ULK4"/>
<feature type="region of interest" description="Disordered" evidence="1">
    <location>
        <begin position="1"/>
        <end position="21"/>
    </location>
</feature>
<dbReference type="Proteomes" id="UP000005436">
    <property type="component" value="Chromosome"/>
</dbReference>
<feature type="compositionally biased region" description="Polar residues" evidence="1">
    <location>
        <begin position="1"/>
        <end position="12"/>
    </location>
</feature>
<evidence type="ECO:0000313" key="2">
    <source>
        <dbReference type="EMBL" id="AEW20063.1"/>
    </source>
</evidence>
<reference evidence="3" key="1">
    <citation type="submission" date="2011-12" db="EMBL/GenBank/DDBJ databases">
        <title>Complete sequence of Tannerella forsythia ATCC 43037.</title>
        <authorList>
            <person name="Dewhirst F."/>
            <person name="Tanner A."/>
            <person name="Izard J."/>
            <person name="Brinkac L."/>
            <person name="Durkin A.S."/>
            <person name="Hostetler J."/>
            <person name="Shetty J."/>
            <person name="Torralba M."/>
            <person name="Gill S."/>
            <person name="Nelson K."/>
        </authorList>
    </citation>
    <scope>NUCLEOTIDE SEQUENCE [LARGE SCALE GENOMIC DNA]</scope>
    <source>
        <strain evidence="3">ATCC 43037 / JCM 10827 / CCUG 33226 / KCTC 5666 / FDC 338</strain>
    </source>
</reference>
<evidence type="ECO:0000256" key="1">
    <source>
        <dbReference type="SAM" id="MobiDB-lite"/>
    </source>
</evidence>
<dbReference type="GeneID" id="34758715"/>
<name>G8ULK4_TANFA</name>
<dbReference type="STRING" id="203275.BFO_1532"/>
<dbReference type="KEGG" id="tfo:BFO_1532"/>
<dbReference type="PATRIC" id="fig|203275.8.peg.1383"/>
<sequence>MEKLEQNNNQGISLKKGVSSYSDNTAGKISEDGEYLSQNVPNPIDGSTVISYQLPEGTTQASIAVYSTGGAVVKIIPLNVSGKNGYITLYASDLAKGVNFYRLMVNGAVLSSKKLMNP</sequence>
<evidence type="ECO:0008006" key="4">
    <source>
        <dbReference type="Google" id="ProtNLM"/>
    </source>
</evidence>
<proteinExistence type="predicted"/>
<evidence type="ECO:0000313" key="3">
    <source>
        <dbReference type="Proteomes" id="UP000005436"/>
    </source>
</evidence>
<dbReference type="RefSeq" id="WP_014224884.1">
    <property type="nucleotide sequence ID" value="NC_016610.1"/>
</dbReference>
<accession>G8ULK4</accession>